<comment type="caution">
    <text evidence="2">The sequence shown here is derived from an EMBL/GenBank/DDBJ whole genome shotgun (WGS) entry which is preliminary data.</text>
</comment>
<dbReference type="Proteomes" id="UP001138997">
    <property type="component" value="Unassembled WGS sequence"/>
</dbReference>
<gene>
    <name evidence="2" type="ORF">LR394_21290</name>
</gene>
<reference evidence="2" key="1">
    <citation type="submission" date="2021-11" db="EMBL/GenBank/DDBJ databases">
        <title>Streptomyces corallinus and Kineosporia corallina sp. nov., two new coral-derived marine actinobacteria.</title>
        <authorList>
            <person name="Buangrab K."/>
            <person name="Sutthacheep M."/>
            <person name="Yeemin T."/>
            <person name="Harunari E."/>
            <person name="Igarashi Y."/>
            <person name="Sripreechasak P."/>
            <person name="Kanchanasin P."/>
            <person name="Tanasupawat S."/>
            <person name="Phongsopitanun W."/>
        </authorList>
    </citation>
    <scope>NUCLEOTIDE SEQUENCE</scope>
    <source>
        <strain evidence="2">JCM 31032</strain>
    </source>
</reference>
<keyword evidence="3" id="KW-1185">Reference proteome</keyword>
<sequence length="230" mass="24794">MTTVRVGRFSVSQTQAENWLLDDTAMNNARCGYPAYEEYRAQQWSGPLEDADLLAPVLLESPVPPESYSWLRERLPALNRALESIAPNADIASSATPLELIAPLFDGLGEPGGEAVGMPVLAGVLHRKRPRFVPLWDARIRACYYGPDAPVTPVGERSPGQFATAVAAAVRADLAVAPNLWKGLAGIADRPPITPLRALSIVARHLGDSTGVVPEQREPTPGLSDMYHNP</sequence>
<evidence type="ECO:0000313" key="3">
    <source>
        <dbReference type="Proteomes" id="UP001138997"/>
    </source>
</evidence>
<organism evidence="2 3">
    <name type="scientific">Kineosporia babensis</name>
    <dbReference type="NCBI Taxonomy" id="499548"/>
    <lineage>
        <taxon>Bacteria</taxon>
        <taxon>Bacillati</taxon>
        <taxon>Actinomycetota</taxon>
        <taxon>Actinomycetes</taxon>
        <taxon>Kineosporiales</taxon>
        <taxon>Kineosporiaceae</taxon>
        <taxon>Kineosporia</taxon>
    </lineage>
</organism>
<protein>
    <submittedName>
        <fullName evidence="2">DUF6308 family protein</fullName>
    </submittedName>
</protein>
<proteinExistence type="predicted"/>
<dbReference type="RefSeq" id="WP_231444639.1">
    <property type="nucleotide sequence ID" value="NZ_JAJOMB010000011.1"/>
</dbReference>
<accession>A0A9X1NHN1</accession>
<dbReference type="EMBL" id="JAJOMB010000011">
    <property type="protein sequence ID" value="MCD5313446.1"/>
    <property type="molecule type" value="Genomic_DNA"/>
</dbReference>
<evidence type="ECO:0000313" key="2">
    <source>
        <dbReference type="EMBL" id="MCD5313446.1"/>
    </source>
</evidence>
<dbReference type="InterPro" id="IPR046275">
    <property type="entry name" value="DUF6308"/>
</dbReference>
<dbReference type="Pfam" id="PF19827">
    <property type="entry name" value="DUF6308"/>
    <property type="match status" value="1"/>
</dbReference>
<evidence type="ECO:0000256" key="1">
    <source>
        <dbReference type="SAM" id="MobiDB-lite"/>
    </source>
</evidence>
<dbReference type="AlphaFoldDB" id="A0A9X1NHN1"/>
<feature type="region of interest" description="Disordered" evidence="1">
    <location>
        <begin position="210"/>
        <end position="230"/>
    </location>
</feature>
<name>A0A9X1NHN1_9ACTN</name>